<keyword evidence="3" id="KW-0479">Metal-binding</keyword>
<dbReference type="GO" id="GO:0046872">
    <property type="term" value="F:metal ion binding"/>
    <property type="evidence" value="ECO:0007669"/>
    <property type="project" value="UniProtKB-KW"/>
</dbReference>
<feature type="domain" description="Helicase C-terminal" evidence="15">
    <location>
        <begin position="267"/>
        <end position="404"/>
    </location>
</feature>
<evidence type="ECO:0000256" key="9">
    <source>
        <dbReference type="ARBA" id="ARBA00023235"/>
    </source>
</evidence>
<dbReference type="InterPro" id="IPR014001">
    <property type="entry name" value="Helicase_ATP-bd"/>
</dbReference>
<dbReference type="GO" id="GO:0016787">
    <property type="term" value="F:hydrolase activity"/>
    <property type="evidence" value="ECO:0007669"/>
    <property type="project" value="UniProtKB-KW"/>
</dbReference>
<dbReference type="PROSITE" id="PS00690">
    <property type="entry name" value="DEAH_ATP_HELICASE"/>
    <property type="match status" value="1"/>
</dbReference>
<accession>A0A8B8F8L6</accession>
<proteinExistence type="inferred from homology"/>
<dbReference type="GO" id="GO:0005737">
    <property type="term" value="C:cytoplasm"/>
    <property type="evidence" value="ECO:0007669"/>
    <property type="project" value="TreeGrafter"/>
</dbReference>
<dbReference type="PROSITE" id="PS51194">
    <property type="entry name" value="HELICASE_CTER"/>
    <property type="match status" value="1"/>
</dbReference>
<dbReference type="SMART" id="SM00487">
    <property type="entry name" value="DEXDc"/>
    <property type="match status" value="1"/>
</dbReference>
<name>A0A8B8F8L6_9HEMI</name>
<evidence type="ECO:0000313" key="16">
    <source>
        <dbReference type="Proteomes" id="UP000694846"/>
    </source>
</evidence>
<dbReference type="NCBIfam" id="TIGR00614">
    <property type="entry name" value="recQ_fam"/>
    <property type="match status" value="1"/>
</dbReference>
<evidence type="ECO:0000256" key="7">
    <source>
        <dbReference type="ARBA" id="ARBA00022840"/>
    </source>
</evidence>
<comment type="similarity">
    <text evidence="2">Belongs to the helicase family. RecQ subfamily.</text>
</comment>
<comment type="catalytic activity">
    <reaction evidence="11">
        <text>Couples ATP hydrolysis with the unwinding of duplex DNA by translocating in the 3'-5' direction.</text>
        <dbReference type="EC" id="5.6.2.4"/>
    </reaction>
</comment>
<evidence type="ECO:0000313" key="17">
    <source>
        <dbReference type="RefSeq" id="XP_025406775.1"/>
    </source>
</evidence>
<evidence type="ECO:0000256" key="11">
    <source>
        <dbReference type="ARBA" id="ARBA00034617"/>
    </source>
</evidence>
<dbReference type="InterPro" id="IPR032284">
    <property type="entry name" value="RecQ_Zn-bd"/>
</dbReference>
<dbReference type="GO" id="GO:0005634">
    <property type="term" value="C:nucleus"/>
    <property type="evidence" value="ECO:0007669"/>
    <property type="project" value="UniProtKB-SubCell"/>
</dbReference>
<keyword evidence="7" id="KW-0067">ATP-binding</keyword>
<evidence type="ECO:0000256" key="1">
    <source>
        <dbReference type="ARBA" id="ARBA00004123"/>
    </source>
</evidence>
<keyword evidence="9" id="KW-0413">Isomerase</keyword>
<dbReference type="Pfam" id="PF16124">
    <property type="entry name" value="RecQ_Zn_bind"/>
    <property type="match status" value="1"/>
</dbReference>
<dbReference type="SUPFAM" id="SSF52540">
    <property type="entry name" value="P-loop containing nucleoside triphosphate hydrolases"/>
    <property type="match status" value="1"/>
</dbReference>
<protein>
    <recommendedName>
        <fullName evidence="12">DNA 3'-5' helicase</fullName>
        <ecNumber evidence="12">5.6.2.4</ecNumber>
    </recommendedName>
</protein>
<dbReference type="GO" id="GO:0009378">
    <property type="term" value="F:four-way junction helicase activity"/>
    <property type="evidence" value="ECO:0007669"/>
    <property type="project" value="TreeGrafter"/>
</dbReference>
<dbReference type="InterPro" id="IPR011545">
    <property type="entry name" value="DEAD/DEAH_box_helicase_dom"/>
</dbReference>
<dbReference type="CDD" id="cd18794">
    <property type="entry name" value="SF2_C_RecQ"/>
    <property type="match status" value="1"/>
</dbReference>
<dbReference type="InterPro" id="IPR002464">
    <property type="entry name" value="DNA/RNA_helicase_DEAH_CS"/>
</dbReference>
<dbReference type="PANTHER" id="PTHR13710">
    <property type="entry name" value="DNA HELICASE RECQ FAMILY MEMBER"/>
    <property type="match status" value="1"/>
</dbReference>
<dbReference type="PANTHER" id="PTHR13710:SF152">
    <property type="entry name" value="ATP-DEPENDENT DNA HELICASE Q5"/>
    <property type="match status" value="1"/>
</dbReference>
<dbReference type="FunFam" id="3.40.50.300:FF:000444">
    <property type="entry name" value="ATP-dependent DNA helicase"/>
    <property type="match status" value="1"/>
</dbReference>
<dbReference type="GO" id="GO:0043138">
    <property type="term" value="F:3'-5' DNA helicase activity"/>
    <property type="evidence" value="ECO:0007669"/>
    <property type="project" value="UniProtKB-EC"/>
</dbReference>
<evidence type="ECO:0000256" key="6">
    <source>
        <dbReference type="ARBA" id="ARBA00022806"/>
    </source>
</evidence>
<organism evidence="16 17">
    <name type="scientific">Sipha flava</name>
    <name type="common">yellow sugarcane aphid</name>
    <dbReference type="NCBI Taxonomy" id="143950"/>
    <lineage>
        <taxon>Eukaryota</taxon>
        <taxon>Metazoa</taxon>
        <taxon>Ecdysozoa</taxon>
        <taxon>Arthropoda</taxon>
        <taxon>Hexapoda</taxon>
        <taxon>Insecta</taxon>
        <taxon>Pterygota</taxon>
        <taxon>Neoptera</taxon>
        <taxon>Paraneoptera</taxon>
        <taxon>Hemiptera</taxon>
        <taxon>Sternorrhyncha</taxon>
        <taxon>Aphidomorpha</taxon>
        <taxon>Aphidoidea</taxon>
        <taxon>Aphididae</taxon>
        <taxon>Sipha</taxon>
    </lineage>
</organism>
<keyword evidence="8" id="KW-0238">DNA-binding</keyword>
<comment type="subcellular location">
    <subcellularLocation>
        <location evidence="1">Nucleus</location>
    </subcellularLocation>
</comment>
<dbReference type="GeneID" id="112680792"/>
<evidence type="ECO:0000256" key="10">
    <source>
        <dbReference type="ARBA" id="ARBA00023242"/>
    </source>
</evidence>
<comment type="catalytic activity">
    <reaction evidence="13">
        <text>ATP + H2O = ADP + phosphate + H(+)</text>
        <dbReference type="Rhea" id="RHEA:13065"/>
        <dbReference type="ChEBI" id="CHEBI:15377"/>
        <dbReference type="ChEBI" id="CHEBI:15378"/>
        <dbReference type="ChEBI" id="CHEBI:30616"/>
        <dbReference type="ChEBI" id="CHEBI:43474"/>
        <dbReference type="ChEBI" id="CHEBI:456216"/>
    </reaction>
</comment>
<feature type="domain" description="Helicase ATP-binding" evidence="14">
    <location>
        <begin position="43"/>
        <end position="218"/>
    </location>
</feature>
<evidence type="ECO:0000256" key="8">
    <source>
        <dbReference type="ARBA" id="ARBA00023125"/>
    </source>
</evidence>
<keyword evidence="6" id="KW-0347">Helicase</keyword>
<evidence type="ECO:0000256" key="4">
    <source>
        <dbReference type="ARBA" id="ARBA00022741"/>
    </source>
</evidence>
<dbReference type="PROSITE" id="PS51192">
    <property type="entry name" value="HELICASE_ATP_BIND_1"/>
    <property type="match status" value="1"/>
</dbReference>
<evidence type="ECO:0000259" key="15">
    <source>
        <dbReference type="PROSITE" id="PS51194"/>
    </source>
</evidence>
<keyword evidence="10" id="KW-0539">Nucleus</keyword>
<sequence length="1078" mass="122997">MSGETRYRDEKTLTMDSNKLLEKLKNYFHHPTFKSDLQKNAISTILKRKYDVFVSMPTGSGKSLCYQLPAVLHKSKVTIVFSPLIALMKDQVDHLRRLHICAETINSKMTESERKRVINDLYSVKVSTSLLYVTPEQASTDFFKGLLSYLVRKNKLAYIVVDEAHCVSQWGHDFRPDYLKLGALRQLYLHIPWIALTATASADVVTDIMNVLCLKTPVSKFSTPCFRSNLFYDVIFDDTIGNSYQHLKDFIDQCFCDDANCLDSTLNINPLNQPCGIIYCRTRELTEEIATVLSRRGVSIAPYHAGLKDKERLAVQEAFMSGHIQVITATVSFGMGIDKATVRFVVHWGIPSSIPAYYQESGRAGRDGKLARCRIYHSKHSKNSLDFILKSAITQAKTQDKQKKAKGSYSMFLKMIQFCESVYCRHAFFADYFGDAKPQCIDKCDVCCNKEAVKADLDSFMFGLQNMNHTIASNEQLVSSDFYGGGRNAVKEETEDYMREGDREEHKKNLELELEIKRQFEIRRASIQNLIKENEEFVKISKVRAAASTTKKVNGLLLSVREELLRFIEEHLNKNIEECSLCDSLTEITKKDLHNIAVDLEYEAFTSSKVVSVYRKKIAKTVSLIKEETGASNIFDKIKNYTRPENLKEEPKENSTNKTELPSIVTASDLIQAQMNNKVPEPKIKRGIKRDHLTQQSMKSFVVPTTNLPTLENEECVTKKPKIANTDSDMEISSDDDVQIIESVDIDVSKNNSSPKIKEFHPLEKRHDVSNNECKFKESSYYQTSANMQIPKIVMASNLLKNNYESYSSMHNSSKDLINSESEHIGVNNMLPSHQDRTNPHTFNKTCINKINNVQNQENGLLHSQFKSNKSQTSGKKINDIFNELSDILKSPSENGKKVTKLNELALNQKDLKRPSLDHRLSTQHNIEVSSSKSNMNSLFGDDSDDESKILFDIKKKSLGVRLGMSSNVNNTFKTSKKIHESTKTIRNKTEDPNNKQKKFELSNLVVSLLNPYYKNSLFKTKELFKFMAREIVHKLLESTSHPEEQNIKLIIRKLFPKEHKVKIESENQILKLLKSIP</sequence>
<dbReference type="RefSeq" id="XP_025406775.1">
    <property type="nucleotide sequence ID" value="XM_025550990.1"/>
</dbReference>
<evidence type="ECO:0000256" key="5">
    <source>
        <dbReference type="ARBA" id="ARBA00022801"/>
    </source>
</evidence>
<evidence type="ECO:0000256" key="3">
    <source>
        <dbReference type="ARBA" id="ARBA00022723"/>
    </source>
</evidence>
<evidence type="ECO:0000256" key="2">
    <source>
        <dbReference type="ARBA" id="ARBA00005446"/>
    </source>
</evidence>
<keyword evidence="16" id="KW-1185">Reference proteome</keyword>
<dbReference type="Gene3D" id="3.40.50.300">
    <property type="entry name" value="P-loop containing nucleotide triphosphate hydrolases"/>
    <property type="match status" value="2"/>
</dbReference>
<dbReference type="Proteomes" id="UP000694846">
    <property type="component" value="Unplaced"/>
</dbReference>
<dbReference type="Gene3D" id="6.10.250.3140">
    <property type="match status" value="1"/>
</dbReference>
<dbReference type="OrthoDB" id="10261556at2759"/>
<dbReference type="InterPro" id="IPR013257">
    <property type="entry name" value="SRI"/>
</dbReference>
<dbReference type="EC" id="5.6.2.4" evidence="12"/>
<dbReference type="Pfam" id="PF08236">
    <property type="entry name" value="SRI"/>
    <property type="match status" value="1"/>
</dbReference>
<evidence type="ECO:0000256" key="12">
    <source>
        <dbReference type="ARBA" id="ARBA00034808"/>
    </source>
</evidence>
<dbReference type="Pfam" id="PF00271">
    <property type="entry name" value="Helicase_C"/>
    <property type="match status" value="1"/>
</dbReference>
<dbReference type="SMART" id="SM00490">
    <property type="entry name" value="HELICc"/>
    <property type="match status" value="1"/>
</dbReference>
<dbReference type="GO" id="GO:0005524">
    <property type="term" value="F:ATP binding"/>
    <property type="evidence" value="ECO:0007669"/>
    <property type="project" value="UniProtKB-KW"/>
</dbReference>
<keyword evidence="4" id="KW-0547">Nucleotide-binding</keyword>
<dbReference type="GO" id="GO:0000724">
    <property type="term" value="P:double-strand break repair via homologous recombination"/>
    <property type="evidence" value="ECO:0007669"/>
    <property type="project" value="TreeGrafter"/>
</dbReference>
<gene>
    <name evidence="17" type="primary">LOC112680792</name>
</gene>
<keyword evidence="5" id="KW-0378">Hydrolase</keyword>
<reference evidence="17" key="1">
    <citation type="submission" date="2025-08" db="UniProtKB">
        <authorList>
            <consortium name="RefSeq"/>
        </authorList>
    </citation>
    <scope>IDENTIFICATION</scope>
    <source>
        <tissue evidence="17">Whole body</tissue>
    </source>
</reference>
<dbReference type="Pfam" id="PF00270">
    <property type="entry name" value="DEAD"/>
    <property type="match status" value="1"/>
</dbReference>
<dbReference type="AlphaFoldDB" id="A0A8B8F8L6"/>
<dbReference type="GO" id="GO:0005694">
    <property type="term" value="C:chromosome"/>
    <property type="evidence" value="ECO:0007669"/>
    <property type="project" value="InterPro"/>
</dbReference>
<dbReference type="InterPro" id="IPR004589">
    <property type="entry name" value="DNA_helicase_ATP-dep_RecQ"/>
</dbReference>
<dbReference type="InterPro" id="IPR001650">
    <property type="entry name" value="Helicase_C-like"/>
</dbReference>
<dbReference type="InterPro" id="IPR027417">
    <property type="entry name" value="P-loop_NTPase"/>
</dbReference>
<evidence type="ECO:0000259" key="14">
    <source>
        <dbReference type="PROSITE" id="PS51192"/>
    </source>
</evidence>
<dbReference type="GO" id="GO:0003677">
    <property type="term" value="F:DNA binding"/>
    <property type="evidence" value="ECO:0007669"/>
    <property type="project" value="UniProtKB-KW"/>
</dbReference>
<dbReference type="GO" id="GO:0006355">
    <property type="term" value="P:regulation of DNA-templated transcription"/>
    <property type="evidence" value="ECO:0007669"/>
    <property type="project" value="InterPro"/>
</dbReference>
<evidence type="ECO:0000256" key="13">
    <source>
        <dbReference type="ARBA" id="ARBA00049360"/>
    </source>
</evidence>